<dbReference type="AlphaFoldDB" id="A0A2N5M623"/>
<feature type="compositionally biased region" description="Basic and acidic residues" evidence="1">
    <location>
        <begin position="1"/>
        <end position="48"/>
    </location>
</feature>
<dbReference type="Proteomes" id="UP000234748">
    <property type="component" value="Unassembled WGS sequence"/>
</dbReference>
<reference evidence="2 3" key="1">
    <citation type="submission" date="2017-11" db="EMBL/GenBank/DDBJ databases">
        <title>Comparitive Functional Genomics of Dry Heat Resistant strains isolated from the Viking Spacecraft.</title>
        <authorList>
            <person name="Seuylemezian A."/>
            <person name="Cooper K."/>
            <person name="Vaishampayan P."/>
        </authorList>
    </citation>
    <scope>NUCLEOTIDE SEQUENCE [LARGE SCALE GENOMIC DNA]</scope>
    <source>
        <strain evidence="2 3">V1-29</strain>
    </source>
</reference>
<name>A0A2N5M623_9BACI</name>
<organism evidence="2 3">
    <name type="scientific">Peribacillus deserti</name>
    <dbReference type="NCBI Taxonomy" id="673318"/>
    <lineage>
        <taxon>Bacteria</taxon>
        <taxon>Bacillati</taxon>
        <taxon>Bacillota</taxon>
        <taxon>Bacilli</taxon>
        <taxon>Bacillales</taxon>
        <taxon>Bacillaceae</taxon>
        <taxon>Peribacillus</taxon>
    </lineage>
</organism>
<keyword evidence="3" id="KW-1185">Reference proteome</keyword>
<protein>
    <submittedName>
        <fullName evidence="2">Uncharacterized protein</fullName>
    </submittedName>
</protein>
<evidence type="ECO:0000313" key="2">
    <source>
        <dbReference type="EMBL" id="PLT29811.1"/>
    </source>
</evidence>
<dbReference type="EMBL" id="PGUY01000033">
    <property type="protein sequence ID" value="PLT29811.1"/>
    <property type="molecule type" value="Genomic_DNA"/>
</dbReference>
<dbReference type="OrthoDB" id="2186822at2"/>
<evidence type="ECO:0000256" key="1">
    <source>
        <dbReference type="SAM" id="MobiDB-lite"/>
    </source>
</evidence>
<evidence type="ECO:0000313" key="3">
    <source>
        <dbReference type="Proteomes" id="UP000234748"/>
    </source>
</evidence>
<accession>A0A2N5M623</accession>
<feature type="region of interest" description="Disordered" evidence="1">
    <location>
        <begin position="1"/>
        <end position="64"/>
    </location>
</feature>
<proteinExistence type="predicted"/>
<feature type="compositionally biased region" description="Polar residues" evidence="1">
    <location>
        <begin position="54"/>
        <end position="64"/>
    </location>
</feature>
<comment type="caution">
    <text evidence="2">The sequence shown here is derived from an EMBL/GenBank/DDBJ whole genome shotgun (WGS) entry which is preliminary data.</text>
</comment>
<dbReference type="RefSeq" id="WP_101642030.1">
    <property type="nucleotide sequence ID" value="NZ_PGUY01000033.1"/>
</dbReference>
<gene>
    <name evidence="2" type="ORF">CUU66_10935</name>
</gene>
<sequence>MADNEHQAVDHIQLDKPNQHDVTPHWRTLPDGREIWIDGDTNVDRSHEQGGGWTQSNPHYHSNR</sequence>